<comment type="caution">
    <text evidence="1">The sequence shown here is derived from an EMBL/GenBank/DDBJ whole genome shotgun (WGS) entry which is preliminary data.</text>
</comment>
<keyword evidence="2" id="KW-1185">Reference proteome</keyword>
<proteinExistence type="predicted"/>
<evidence type="ECO:0008006" key="3">
    <source>
        <dbReference type="Google" id="ProtNLM"/>
    </source>
</evidence>
<dbReference type="OrthoDB" id="6772971at2759"/>
<organism evidence="1 2">
    <name type="scientific">Trichomalopsis sarcophagae</name>
    <dbReference type="NCBI Taxonomy" id="543379"/>
    <lineage>
        <taxon>Eukaryota</taxon>
        <taxon>Metazoa</taxon>
        <taxon>Ecdysozoa</taxon>
        <taxon>Arthropoda</taxon>
        <taxon>Hexapoda</taxon>
        <taxon>Insecta</taxon>
        <taxon>Pterygota</taxon>
        <taxon>Neoptera</taxon>
        <taxon>Endopterygota</taxon>
        <taxon>Hymenoptera</taxon>
        <taxon>Apocrita</taxon>
        <taxon>Proctotrupomorpha</taxon>
        <taxon>Chalcidoidea</taxon>
        <taxon>Pteromalidae</taxon>
        <taxon>Pteromalinae</taxon>
        <taxon>Trichomalopsis</taxon>
    </lineage>
</organism>
<dbReference type="AlphaFoldDB" id="A0A232F9F5"/>
<accession>A0A232F9F5</accession>
<sequence>MTSTMGLQHQATSQDTVDYAGYLQQHHRQHHLLHERQQQVDQNASFTSTKGLLNGPGQNNCFLNSAVQILTVENIVSNQRSAN</sequence>
<evidence type="ECO:0000313" key="2">
    <source>
        <dbReference type="Proteomes" id="UP000215335"/>
    </source>
</evidence>
<reference evidence="1 2" key="1">
    <citation type="journal article" date="2017" name="Curr. Biol.">
        <title>The Evolution of Venom by Co-option of Single-Copy Genes.</title>
        <authorList>
            <person name="Martinson E.O."/>
            <person name="Mrinalini"/>
            <person name="Kelkar Y.D."/>
            <person name="Chang C.H."/>
            <person name="Werren J.H."/>
        </authorList>
    </citation>
    <scope>NUCLEOTIDE SEQUENCE [LARGE SCALE GENOMIC DNA]</scope>
    <source>
        <strain evidence="1 2">Alberta</strain>
        <tissue evidence="1">Whole body</tissue>
    </source>
</reference>
<protein>
    <recommendedName>
        <fullName evidence="3">USP domain-containing protein</fullName>
    </recommendedName>
</protein>
<gene>
    <name evidence="1" type="ORF">TSAR_003189</name>
</gene>
<dbReference type="EMBL" id="NNAY01000631">
    <property type="protein sequence ID" value="OXU27305.1"/>
    <property type="molecule type" value="Genomic_DNA"/>
</dbReference>
<name>A0A232F9F5_9HYME</name>
<dbReference type="Proteomes" id="UP000215335">
    <property type="component" value="Unassembled WGS sequence"/>
</dbReference>
<evidence type="ECO:0000313" key="1">
    <source>
        <dbReference type="EMBL" id="OXU27305.1"/>
    </source>
</evidence>